<dbReference type="AlphaFoldDB" id="A0A4S3JDL2"/>
<sequence length="41" mass="4500">MAHQSSTSENHWKWLPVSSSSQGLPGGELEETECRESLKVG</sequence>
<keyword evidence="3" id="KW-1185">Reference proteome</keyword>
<organism evidence="2 3">
    <name type="scientific">Aspergillus tanneri</name>
    <dbReference type="NCBI Taxonomy" id="1220188"/>
    <lineage>
        <taxon>Eukaryota</taxon>
        <taxon>Fungi</taxon>
        <taxon>Dikarya</taxon>
        <taxon>Ascomycota</taxon>
        <taxon>Pezizomycotina</taxon>
        <taxon>Eurotiomycetes</taxon>
        <taxon>Eurotiomycetidae</taxon>
        <taxon>Eurotiales</taxon>
        <taxon>Aspergillaceae</taxon>
        <taxon>Aspergillus</taxon>
        <taxon>Aspergillus subgen. Circumdati</taxon>
    </lineage>
</organism>
<dbReference type="EMBL" id="SOSA01000281">
    <property type="protein sequence ID" value="THC93182.1"/>
    <property type="molecule type" value="Genomic_DNA"/>
</dbReference>
<dbReference type="Proteomes" id="UP000308092">
    <property type="component" value="Unassembled WGS sequence"/>
</dbReference>
<name>A0A4S3JDL2_9EURO</name>
<dbReference type="VEuPathDB" id="FungiDB:EYZ11_007333"/>
<reference evidence="2 3" key="1">
    <citation type="submission" date="2019-03" db="EMBL/GenBank/DDBJ databases">
        <title>The genome sequence of a newly discovered highly antifungal drug resistant Aspergillus species, Aspergillus tanneri NIH 1004.</title>
        <authorList>
            <person name="Mounaud S."/>
            <person name="Singh I."/>
            <person name="Joardar V."/>
            <person name="Pakala S."/>
            <person name="Pakala S."/>
            <person name="Venepally P."/>
            <person name="Hoover J."/>
            <person name="Nierman W."/>
            <person name="Chung J."/>
            <person name="Losada L."/>
        </authorList>
    </citation>
    <scope>NUCLEOTIDE SEQUENCE [LARGE SCALE GENOMIC DNA]</scope>
    <source>
        <strain evidence="2 3">NIH1004</strain>
    </source>
</reference>
<evidence type="ECO:0000313" key="3">
    <source>
        <dbReference type="Proteomes" id="UP000308092"/>
    </source>
</evidence>
<feature type="region of interest" description="Disordered" evidence="1">
    <location>
        <begin position="1"/>
        <end position="41"/>
    </location>
</feature>
<gene>
    <name evidence="2" type="ORF">EYZ11_007333</name>
</gene>
<evidence type="ECO:0000256" key="1">
    <source>
        <dbReference type="SAM" id="MobiDB-lite"/>
    </source>
</evidence>
<proteinExistence type="predicted"/>
<protein>
    <submittedName>
        <fullName evidence="2">Uncharacterized protein</fullName>
    </submittedName>
</protein>
<accession>A0A4S3JDL2</accession>
<evidence type="ECO:0000313" key="2">
    <source>
        <dbReference type="EMBL" id="THC93182.1"/>
    </source>
</evidence>
<comment type="caution">
    <text evidence="2">The sequence shown here is derived from an EMBL/GenBank/DDBJ whole genome shotgun (WGS) entry which is preliminary data.</text>
</comment>
<feature type="compositionally biased region" description="Basic and acidic residues" evidence="1">
    <location>
        <begin position="32"/>
        <end position="41"/>
    </location>
</feature>